<feature type="compositionally biased region" description="Basic and acidic residues" evidence="2">
    <location>
        <begin position="73"/>
        <end position="95"/>
    </location>
</feature>
<dbReference type="Pfam" id="PF15369">
    <property type="entry name" value="KIAA1328"/>
    <property type="match status" value="1"/>
</dbReference>
<evidence type="ECO:0000313" key="3">
    <source>
        <dbReference type="Proteomes" id="UP000085678"/>
    </source>
</evidence>
<dbReference type="OrthoDB" id="5972940at2759"/>
<feature type="compositionally biased region" description="Basic and acidic residues" evidence="2">
    <location>
        <begin position="205"/>
        <end position="218"/>
    </location>
</feature>
<sequence>MAEYGRGRAMEIFWTKFDSDIEETGEAVVDVPGVKNMGNLRPQRKITGQRTREVRPQVPKGPPVVEELANSSADRKTKSDRDRESKSREEKENVWQKRPKHARSASLKDLRPEDKKRVANLIKELAKVGEEKDSAQQQLQGERDRYQKQMAELERQKQQIIREREELQKQFLDTQALLLKYQKQVMDQQKQLDDSLTQMLTPPKTAKEPVPERDEFHGFDPPPVQRRVDMATTRLTMGPVSTPGRGTHEVIDVQRYTPTHRQHSNYQMPSYTGRLQQVQAAETHPYTHFIDQQIAQERQFSQEDKPNVSVSQPQDMNFGSRPPADVGGVGGRLHPGYQYDWKASTGYDYNRHGLDSDSEYIPENRNVRGGNGPLQAPIMSSTQRSDGFQQSQKSRTAAGEFEPLVPGSSSTSHVSSGSMYGNDAPGAHLSAMLDHSGQLTRPPRVTFAANQMSQIGPIRHTFPATAVDNDQINDQSSVAAGYQGFKDPEKPSNSPISTNFHDHLNEQGFIRYYKGLTPEQRKRELLAQKANLIQEQNRLRQILAEQEGQLKQKQQQLHNRQLEQRQRLMHFEKTGQFPQPLSNLEGKAPIGAGQYKAQSPVSDQMEGDISDTDKNLEFLENHGVDTSPLRSSRARSRLEDRFQEGGSNLTSVATSPISPERAAGNATSPQRSSFMKVMSPAQRSVVKTYKQGNLPLHLNRQKTSPMKRTAETSPVSSKAMSVVDIVESIENGDSPRPLGNRIVEFEDDVQAAEEEESRVLEEVFFMR</sequence>
<evidence type="ECO:0000313" key="4">
    <source>
        <dbReference type="RefSeq" id="XP_013409110.1"/>
    </source>
</evidence>
<reference evidence="4" key="1">
    <citation type="submission" date="2025-08" db="UniProtKB">
        <authorList>
            <consortium name="RefSeq"/>
        </authorList>
    </citation>
    <scope>IDENTIFICATION</scope>
    <source>
        <tissue evidence="4">Gonads</tissue>
    </source>
</reference>
<accession>A0A1S3JFB9</accession>
<feature type="compositionally biased region" description="Polar residues" evidence="2">
    <location>
        <begin position="378"/>
        <end position="395"/>
    </location>
</feature>
<dbReference type="Proteomes" id="UP000085678">
    <property type="component" value="Unplaced"/>
</dbReference>
<dbReference type="InParanoid" id="A0A1S3JFB9"/>
<feature type="compositionally biased region" description="Polar residues" evidence="2">
    <location>
        <begin position="308"/>
        <end position="317"/>
    </location>
</feature>
<feature type="compositionally biased region" description="Polar residues" evidence="2">
    <location>
        <begin position="645"/>
        <end position="657"/>
    </location>
</feature>
<dbReference type="STRING" id="7574.A0A1S3JFB9"/>
<dbReference type="KEGG" id="lak:106172773"/>
<dbReference type="InterPro" id="IPR032736">
    <property type="entry name" value="Hinderin"/>
</dbReference>
<gene>
    <name evidence="4" type="primary">LOC106172773</name>
</gene>
<feature type="compositionally biased region" description="Low complexity" evidence="2">
    <location>
        <begin position="408"/>
        <end position="418"/>
    </location>
</feature>
<evidence type="ECO:0000256" key="1">
    <source>
        <dbReference type="SAM" id="Coils"/>
    </source>
</evidence>
<protein>
    <submittedName>
        <fullName evidence="4">Protein hinderin</fullName>
    </submittedName>
</protein>
<feature type="coiled-coil region" evidence="1">
    <location>
        <begin position="522"/>
        <end position="563"/>
    </location>
</feature>
<dbReference type="RefSeq" id="XP_013409110.1">
    <property type="nucleotide sequence ID" value="XM_013553656.2"/>
</dbReference>
<evidence type="ECO:0000256" key="2">
    <source>
        <dbReference type="SAM" id="MobiDB-lite"/>
    </source>
</evidence>
<feature type="region of interest" description="Disordered" evidence="2">
    <location>
        <begin position="641"/>
        <end position="675"/>
    </location>
</feature>
<proteinExistence type="predicted"/>
<feature type="region of interest" description="Disordered" evidence="2">
    <location>
        <begin position="359"/>
        <end position="427"/>
    </location>
</feature>
<dbReference type="AlphaFoldDB" id="A0A1S3JFB9"/>
<organism evidence="3 4">
    <name type="scientific">Lingula anatina</name>
    <name type="common">Brachiopod</name>
    <name type="synonym">Lingula unguis</name>
    <dbReference type="NCBI Taxonomy" id="7574"/>
    <lineage>
        <taxon>Eukaryota</taxon>
        <taxon>Metazoa</taxon>
        <taxon>Spiralia</taxon>
        <taxon>Lophotrochozoa</taxon>
        <taxon>Brachiopoda</taxon>
        <taxon>Linguliformea</taxon>
        <taxon>Lingulata</taxon>
        <taxon>Lingulida</taxon>
        <taxon>Linguloidea</taxon>
        <taxon>Lingulidae</taxon>
        <taxon>Lingula</taxon>
    </lineage>
</organism>
<feature type="region of interest" description="Disordered" evidence="2">
    <location>
        <begin position="34"/>
        <end position="114"/>
    </location>
</feature>
<dbReference type="PANTHER" id="PTHR28375:SF1">
    <property type="entry name" value="PROTEIN HINDERIN"/>
    <property type="match status" value="1"/>
</dbReference>
<feature type="coiled-coil region" evidence="1">
    <location>
        <begin position="118"/>
        <end position="184"/>
    </location>
</feature>
<keyword evidence="3" id="KW-1185">Reference proteome</keyword>
<dbReference type="PANTHER" id="PTHR28375">
    <property type="entry name" value="PROTEIN HINDERIN"/>
    <property type="match status" value="1"/>
</dbReference>
<dbReference type="GeneID" id="106172773"/>
<keyword evidence="1" id="KW-0175">Coiled coil</keyword>
<feature type="region of interest" description="Disordered" evidence="2">
    <location>
        <begin position="300"/>
        <end position="319"/>
    </location>
</feature>
<name>A0A1S3JFB9_LINAN</name>
<feature type="region of interest" description="Disordered" evidence="2">
    <location>
        <begin position="201"/>
        <end position="225"/>
    </location>
</feature>